<sequence>MMMRHRIRFGHWPVLECLLQEGWRVAAKTATGLLRERKLDKNTRLFAPVKRGNAALASNRLAPEGKKR</sequence>
<gene>
    <name evidence="1" type="ORF">GL279_00780</name>
</gene>
<proteinExistence type="predicted"/>
<evidence type="ECO:0000313" key="1">
    <source>
        <dbReference type="EMBL" id="MTH33130.1"/>
    </source>
</evidence>
<dbReference type="EMBL" id="WMIF01000001">
    <property type="protein sequence ID" value="MTH33130.1"/>
    <property type="molecule type" value="Genomic_DNA"/>
</dbReference>
<dbReference type="AlphaFoldDB" id="A0A844H106"/>
<evidence type="ECO:0000313" key="2">
    <source>
        <dbReference type="Proteomes" id="UP000442533"/>
    </source>
</evidence>
<keyword evidence="2" id="KW-1185">Reference proteome</keyword>
<organism evidence="1 2">
    <name type="scientific">Paracoccus limosus</name>
    <dbReference type="NCBI Taxonomy" id="913252"/>
    <lineage>
        <taxon>Bacteria</taxon>
        <taxon>Pseudomonadati</taxon>
        <taxon>Pseudomonadota</taxon>
        <taxon>Alphaproteobacteria</taxon>
        <taxon>Rhodobacterales</taxon>
        <taxon>Paracoccaceae</taxon>
        <taxon>Paracoccus</taxon>
    </lineage>
</organism>
<accession>A0A844H106</accession>
<reference evidence="1 2" key="1">
    <citation type="submission" date="2019-11" db="EMBL/GenBank/DDBJ databases">
        <authorList>
            <person name="Dong K."/>
        </authorList>
    </citation>
    <scope>NUCLEOTIDE SEQUENCE [LARGE SCALE GENOMIC DNA]</scope>
    <source>
        <strain evidence="1 2">JCM 17370</strain>
    </source>
</reference>
<protein>
    <submittedName>
        <fullName evidence="1">Uncharacterized protein</fullName>
    </submittedName>
</protein>
<comment type="caution">
    <text evidence="1">The sequence shown here is derived from an EMBL/GenBank/DDBJ whole genome shotgun (WGS) entry which is preliminary data.</text>
</comment>
<dbReference type="Proteomes" id="UP000442533">
    <property type="component" value="Unassembled WGS sequence"/>
</dbReference>
<name>A0A844H106_9RHOB</name>